<feature type="region of interest" description="Disordered" evidence="1">
    <location>
        <begin position="1"/>
        <end position="111"/>
    </location>
</feature>
<evidence type="ECO:0000256" key="1">
    <source>
        <dbReference type="SAM" id="MobiDB-lite"/>
    </source>
</evidence>
<dbReference type="Proteomes" id="UP000011083">
    <property type="component" value="Unassembled WGS sequence"/>
</dbReference>
<organism evidence="2 3">
    <name type="scientific">Acanthamoeba castellanii (strain ATCC 30010 / Neff)</name>
    <dbReference type="NCBI Taxonomy" id="1257118"/>
    <lineage>
        <taxon>Eukaryota</taxon>
        <taxon>Amoebozoa</taxon>
        <taxon>Discosea</taxon>
        <taxon>Longamoebia</taxon>
        <taxon>Centramoebida</taxon>
        <taxon>Acanthamoebidae</taxon>
        <taxon>Acanthamoeba</taxon>
    </lineage>
</organism>
<dbReference type="GeneID" id="14926819"/>
<sequence length="111" mass="12300">MSDEEQLQAPTHKKATKVGGRRVGQDKAHHHASSEQQKSTARSIVADSLNAAPDLELTPTQKEEEKLARLSQSPQKEKMCYPQGQPTREKPHHKQGATHSNPVIHQPTRGV</sequence>
<accession>L8HJH8</accession>
<proteinExistence type="predicted"/>
<feature type="compositionally biased region" description="Basic residues" evidence="1">
    <location>
        <begin position="11"/>
        <end position="20"/>
    </location>
</feature>
<protein>
    <submittedName>
        <fullName evidence="2">Uncharacterized protein</fullName>
    </submittedName>
</protein>
<gene>
    <name evidence="2" type="ORF">ACA1_019010</name>
</gene>
<keyword evidence="3" id="KW-1185">Reference proteome</keyword>
<reference evidence="2 3" key="1">
    <citation type="journal article" date="2013" name="Genome Biol.">
        <title>Genome of Acanthamoeba castellanii highlights extensive lateral gene transfer and early evolution of tyrosine kinase signaling.</title>
        <authorList>
            <person name="Clarke M."/>
            <person name="Lohan A.J."/>
            <person name="Liu B."/>
            <person name="Lagkouvardos I."/>
            <person name="Roy S."/>
            <person name="Zafar N."/>
            <person name="Bertelli C."/>
            <person name="Schilde C."/>
            <person name="Kianianmomeni A."/>
            <person name="Burglin T.R."/>
            <person name="Frech C."/>
            <person name="Turcotte B."/>
            <person name="Kopec K.O."/>
            <person name="Synnott J.M."/>
            <person name="Choo C."/>
            <person name="Paponov I."/>
            <person name="Finkler A."/>
            <person name="Soon Heng Tan C."/>
            <person name="Hutchins A.P."/>
            <person name="Weinmeier T."/>
            <person name="Rattei T."/>
            <person name="Chu J.S."/>
            <person name="Gimenez G."/>
            <person name="Irimia M."/>
            <person name="Rigden D.J."/>
            <person name="Fitzpatrick D.A."/>
            <person name="Lorenzo-Morales J."/>
            <person name="Bateman A."/>
            <person name="Chiu C.H."/>
            <person name="Tang P."/>
            <person name="Hegemann P."/>
            <person name="Fromm H."/>
            <person name="Raoult D."/>
            <person name="Greub G."/>
            <person name="Miranda-Saavedra D."/>
            <person name="Chen N."/>
            <person name="Nash P."/>
            <person name="Ginger M.L."/>
            <person name="Horn M."/>
            <person name="Schaap P."/>
            <person name="Caler L."/>
            <person name="Loftus B."/>
        </authorList>
    </citation>
    <scope>NUCLEOTIDE SEQUENCE [LARGE SCALE GENOMIC DNA]</scope>
    <source>
        <strain evidence="2 3">Neff</strain>
    </source>
</reference>
<dbReference type="AlphaFoldDB" id="L8HJH8"/>
<dbReference type="RefSeq" id="XP_004358313.1">
    <property type="nucleotide sequence ID" value="XM_004358256.1"/>
</dbReference>
<evidence type="ECO:0000313" key="2">
    <source>
        <dbReference type="EMBL" id="ELR25749.1"/>
    </source>
</evidence>
<dbReference type="VEuPathDB" id="AmoebaDB:ACA1_019010"/>
<dbReference type="KEGG" id="acan:ACA1_019010"/>
<name>L8HJH8_ACACF</name>
<evidence type="ECO:0000313" key="3">
    <source>
        <dbReference type="Proteomes" id="UP000011083"/>
    </source>
</evidence>
<dbReference type="EMBL" id="KB007791">
    <property type="protein sequence ID" value="ELR25749.1"/>
    <property type="molecule type" value="Genomic_DNA"/>
</dbReference>